<comment type="caution">
    <text evidence="2">The sequence shown here is derived from an EMBL/GenBank/DDBJ whole genome shotgun (WGS) entry which is preliminary data.</text>
</comment>
<evidence type="ECO:0000313" key="3">
    <source>
        <dbReference type="Proteomes" id="UP001597233"/>
    </source>
</evidence>
<organism evidence="2 3">
    <name type="scientific">Paenibacillus wenxiniae</name>
    <dbReference type="NCBI Taxonomy" id="1636843"/>
    <lineage>
        <taxon>Bacteria</taxon>
        <taxon>Bacillati</taxon>
        <taxon>Bacillota</taxon>
        <taxon>Bacilli</taxon>
        <taxon>Bacillales</taxon>
        <taxon>Paenibacillaceae</taxon>
        <taxon>Paenibacillus</taxon>
    </lineage>
</organism>
<proteinExistence type="predicted"/>
<feature type="coiled-coil region" evidence="1">
    <location>
        <begin position="13"/>
        <end position="40"/>
    </location>
</feature>
<gene>
    <name evidence="2" type="ORF">ACFSC9_04930</name>
</gene>
<dbReference type="EMBL" id="JBHUEH010000010">
    <property type="protein sequence ID" value="MFD1884863.1"/>
    <property type="molecule type" value="Genomic_DNA"/>
</dbReference>
<reference evidence="3" key="1">
    <citation type="journal article" date="2019" name="Int. J. Syst. Evol. Microbiol.">
        <title>The Global Catalogue of Microorganisms (GCM) 10K type strain sequencing project: providing services to taxonomists for standard genome sequencing and annotation.</title>
        <authorList>
            <consortium name="The Broad Institute Genomics Platform"/>
            <consortium name="The Broad Institute Genome Sequencing Center for Infectious Disease"/>
            <person name="Wu L."/>
            <person name="Ma J."/>
        </authorList>
    </citation>
    <scope>NUCLEOTIDE SEQUENCE [LARGE SCALE GENOMIC DNA]</scope>
    <source>
        <strain evidence="3">CCUG 54950</strain>
    </source>
</reference>
<protein>
    <submittedName>
        <fullName evidence="2">Uncharacterized protein</fullName>
    </submittedName>
</protein>
<keyword evidence="1" id="KW-0175">Coiled coil</keyword>
<dbReference type="RefSeq" id="WP_347324505.1">
    <property type="nucleotide sequence ID" value="NZ_JBCGUH010000003.1"/>
</dbReference>
<keyword evidence="3" id="KW-1185">Reference proteome</keyword>
<sequence length="55" mass="6417">MSLYLREIPPIEGEDARRLMEKIQKNNEKNQKKLMAIKEKMNANSNTESSISTHQ</sequence>
<accession>A0ABW4RF96</accession>
<evidence type="ECO:0000256" key="1">
    <source>
        <dbReference type="SAM" id="Coils"/>
    </source>
</evidence>
<evidence type="ECO:0000313" key="2">
    <source>
        <dbReference type="EMBL" id="MFD1884863.1"/>
    </source>
</evidence>
<dbReference type="Proteomes" id="UP001597233">
    <property type="component" value="Unassembled WGS sequence"/>
</dbReference>
<name>A0ABW4RF96_9BACL</name>